<evidence type="ECO:0008006" key="7">
    <source>
        <dbReference type="Google" id="ProtNLM"/>
    </source>
</evidence>
<evidence type="ECO:0000313" key="6">
    <source>
        <dbReference type="Proteomes" id="UP001377567"/>
    </source>
</evidence>
<comment type="caution">
    <text evidence="5">The sequence shown here is derived from an EMBL/GenBank/DDBJ whole genome shotgun (WGS) entry which is preliminary data.</text>
</comment>
<dbReference type="InterPro" id="IPR023696">
    <property type="entry name" value="Ureohydrolase_dom_sf"/>
</dbReference>
<dbReference type="CDD" id="cd09999">
    <property type="entry name" value="Arginase-like_1"/>
    <property type="match status" value="1"/>
</dbReference>
<comment type="similarity">
    <text evidence="4">Belongs to the arginase family.</text>
</comment>
<dbReference type="PROSITE" id="PS51409">
    <property type="entry name" value="ARGINASE_2"/>
    <property type="match status" value="1"/>
</dbReference>
<dbReference type="Proteomes" id="UP001377567">
    <property type="component" value="Unassembled WGS sequence"/>
</dbReference>
<dbReference type="GO" id="GO:0005829">
    <property type="term" value="C:cytosol"/>
    <property type="evidence" value="ECO:0007669"/>
    <property type="project" value="TreeGrafter"/>
</dbReference>
<protein>
    <recommendedName>
        <fullName evidence="7">Arginase</fullName>
    </recommendedName>
</protein>
<sequence length="306" mass="33745">MSAPQHITIIFSPYHVGTRDSRVGNGPQHILDGGFVPALREMGYTVNLVEIERVDEFEGEIGRSFEILRRTSVAVHNAVSNGTFPLVLSGNCMATAAVACGLAQSSQVEPNFLYFDAHDDLDSPDVNWNGYLDAMGLSMLCGESWKGYMRSVPGFRPHSYDGKFLYCGLRDCTDLQRQRVRDAGMDAVWGDLNADGPIDFVGQFHKRISEHKYSPSIVHLDLDCLDPSCGQVNDFPSNGGLSAEQLKQCFEMIPEYSKPEALTICSFDPDCGDPEKNDGDKIAVIAINTALAFFRALKEGIVERSY</sequence>
<accession>A0AAV5RWX0</accession>
<keyword evidence="1" id="KW-0479">Metal-binding</keyword>
<evidence type="ECO:0000313" key="5">
    <source>
        <dbReference type="EMBL" id="GMM55123.1"/>
    </source>
</evidence>
<keyword evidence="2" id="KW-0378">Hydrolase</keyword>
<evidence type="ECO:0000256" key="3">
    <source>
        <dbReference type="ARBA" id="ARBA00023211"/>
    </source>
</evidence>
<dbReference type="PRINTS" id="PR00116">
    <property type="entry name" value="ARGINASE"/>
</dbReference>
<dbReference type="PANTHER" id="PTHR43782">
    <property type="entry name" value="ARGINASE"/>
    <property type="match status" value="1"/>
</dbReference>
<gene>
    <name evidence="5" type="ORF">DAKH74_017390</name>
</gene>
<organism evidence="5 6">
    <name type="scientific">Maudiozyma humilis</name>
    <name type="common">Sour dough yeast</name>
    <name type="synonym">Kazachstania humilis</name>
    <dbReference type="NCBI Taxonomy" id="51915"/>
    <lineage>
        <taxon>Eukaryota</taxon>
        <taxon>Fungi</taxon>
        <taxon>Dikarya</taxon>
        <taxon>Ascomycota</taxon>
        <taxon>Saccharomycotina</taxon>
        <taxon>Saccharomycetes</taxon>
        <taxon>Saccharomycetales</taxon>
        <taxon>Saccharomycetaceae</taxon>
        <taxon>Maudiozyma</taxon>
    </lineage>
</organism>
<dbReference type="GO" id="GO:0005634">
    <property type="term" value="C:nucleus"/>
    <property type="evidence" value="ECO:0007669"/>
    <property type="project" value="TreeGrafter"/>
</dbReference>
<dbReference type="InterPro" id="IPR006035">
    <property type="entry name" value="Ureohydrolase"/>
</dbReference>
<evidence type="ECO:0000256" key="2">
    <source>
        <dbReference type="ARBA" id="ARBA00022801"/>
    </source>
</evidence>
<dbReference type="SUPFAM" id="SSF52768">
    <property type="entry name" value="Arginase/deacetylase"/>
    <property type="match status" value="1"/>
</dbReference>
<dbReference type="GO" id="GO:0004053">
    <property type="term" value="F:arginase activity"/>
    <property type="evidence" value="ECO:0007669"/>
    <property type="project" value="TreeGrafter"/>
</dbReference>
<evidence type="ECO:0000256" key="4">
    <source>
        <dbReference type="PROSITE-ProRule" id="PRU00742"/>
    </source>
</evidence>
<dbReference type="Pfam" id="PF00491">
    <property type="entry name" value="Arginase"/>
    <property type="match status" value="1"/>
</dbReference>
<keyword evidence="3" id="KW-0464">Manganese</keyword>
<dbReference type="Gene3D" id="3.40.800.10">
    <property type="entry name" value="Ureohydrolase domain"/>
    <property type="match status" value="1"/>
</dbReference>
<proteinExistence type="inferred from homology"/>
<evidence type="ECO:0000256" key="1">
    <source>
        <dbReference type="ARBA" id="ARBA00022723"/>
    </source>
</evidence>
<dbReference type="AlphaFoldDB" id="A0AAV5RWX0"/>
<dbReference type="EMBL" id="BTGD01000003">
    <property type="protein sequence ID" value="GMM55123.1"/>
    <property type="molecule type" value="Genomic_DNA"/>
</dbReference>
<keyword evidence="6" id="KW-1185">Reference proteome</keyword>
<dbReference type="PANTHER" id="PTHR43782:SF3">
    <property type="entry name" value="ARGINASE"/>
    <property type="match status" value="1"/>
</dbReference>
<dbReference type="GO" id="GO:0030145">
    <property type="term" value="F:manganese ion binding"/>
    <property type="evidence" value="ECO:0007669"/>
    <property type="project" value="TreeGrafter"/>
</dbReference>
<name>A0AAV5RWX0_MAUHU</name>
<reference evidence="5 6" key="1">
    <citation type="journal article" date="2023" name="Elife">
        <title>Identification of key yeast species and microbe-microbe interactions impacting larval growth of Drosophila in the wild.</title>
        <authorList>
            <person name="Mure A."/>
            <person name="Sugiura Y."/>
            <person name="Maeda R."/>
            <person name="Honda K."/>
            <person name="Sakurai N."/>
            <person name="Takahashi Y."/>
            <person name="Watada M."/>
            <person name="Katoh T."/>
            <person name="Gotoh A."/>
            <person name="Gotoh Y."/>
            <person name="Taniguchi I."/>
            <person name="Nakamura K."/>
            <person name="Hayashi T."/>
            <person name="Katayama T."/>
            <person name="Uemura T."/>
            <person name="Hattori Y."/>
        </authorList>
    </citation>
    <scope>NUCLEOTIDE SEQUENCE [LARGE SCALE GENOMIC DNA]</scope>
    <source>
        <strain evidence="5 6">KH-74</strain>
    </source>
</reference>